<feature type="domain" description="VASt" evidence="4">
    <location>
        <begin position="6"/>
        <end position="108"/>
    </location>
</feature>
<comment type="subcellular location">
    <subcellularLocation>
        <location evidence="1">Membrane</location>
    </subcellularLocation>
</comment>
<organism evidence="5 6">
    <name type="scientific">Planoprotostelium fungivorum</name>
    <dbReference type="NCBI Taxonomy" id="1890364"/>
    <lineage>
        <taxon>Eukaryota</taxon>
        <taxon>Amoebozoa</taxon>
        <taxon>Evosea</taxon>
        <taxon>Variosea</taxon>
        <taxon>Cavosteliida</taxon>
        <taxon>Cavosteliaceae</taxon>
        <taxon>Planoprotostelium</taxon>
    </lineage>
</organism>
<accession>A0A2P6NB87</accession>
<keyword evidence="2" id="KW-0472">Membrane</keyword>
<gene>
    <name evidence="5" type="ORF">PROFUN_02059</name>
</gene>
<dbReference type="Pfam" id="PF16016">
    <property type="entry name" value="VASt"/>
    <property type="match status" value="1"/>
</dbReference>
<evidence type="ECO:0000256" key="3">
    <source>
        <dbReference type="SAM" id="MobiDB-lite"/>
    </source>
</evidence>
<keyword evidence="6" id="KW-1185">Reference proteome</keyword>
<dbReference type="EMBL" id="MDYQ01000129">
    <property type="protein sequence ID" value="PRP81225.1"/>
    <property type="molecule type" value="Genomic_DNA"/>
</dbReference>
<sequence length="386" mass="43584">MKEYTCSAEFPVDAQTFFNLFFSGSSAATDFRVNFHQMRGDERVTVGQWSPLTGNRYERSNHFSCPTSESEIVKKMVGKFIDMEERQTYHTIHAGEIIVETTTNPISGVVIIRSAVKNHITDISKNNIPGCLLQLRLTTELDLSRLPFVMRAFSGSIESMAHDEGIKSMQAMIDQMQIVSVKAAASLLSTSAATTHATPIHTSPHNSRAHASPRTAKSTTSTDWDDEEFYDALDTDDESPLPIRRVHETLVKYEGEPAGLDTLHSEIVDLKRNIDSTNQRLASLEYPLRPISGTDLVSEGSTSQKLLQYIQQIENINQSRLEDEKRRDEAIDARLQALERNLNRLIFPTITWTRRVGAAAFLVVWPWVAFKLWNTSKSLLLNRLNR</sequence>
<evidence type="ECO:0000256" key="2">
    <source>
        <dbReference type="ARBA" id="ARBA00023136"/>
    </source>
</evidence>
<dbReference type="Proteomes" id="UP000241769">
    <property type="component" value="Unassembled WGS sequence"/>
</dbReference>
<evidence type="ECO:0000259" key="4">
    <source>
        <dbReference type="Pfam" id="PF16016"/>
    </source>
</evidence>
<reference evidence="5 6" key="1">
    <citation type="journal article" date="2018" name="Genome Biol. Evol.">
        <title>Multiple Roots of Fruiting Body Formation in Amoebozoa.</title>
        <authorList>
            <person name="Hillmann F."/>
            <person name="Forbes G."/>
            <person name="Novohradska S."/>
            <person name="Ferling I."/>
            <person name="Riege K."/>
            <person name="Groth M."/>
            <person name="Westermann M."/>
            <person name="Marz M."/>
            <person name="Spaller T."/>
            <person name="Winckler T."/>
            <person name="Schaap P."/>
            <person name="Glockner G."/>
        </authorList>
    </citation>
    <scope>NUCLEOTIDE SEQUENCE [LARGE SCALE GENOMIC DNA]</scope>
    <source>
        <strain evidence="5 6">Jena</strain>
    </source>
</reference>
<dbReference type="InterPro" id="IPR031968">
    <property type="entry name" value="VASt"/>
</dbReference>
<comment type="caution">
    <text evidence="5">The sequence shown here is derived from an EMBL/GenBank/DDBJ whole genome shotgun (WGS) entry which is preliminary data.</text>
</comment>
<dbReference type="InParanoid" id="A0A2P6NB87"/>
<dbReference type="AlphaFoldDB" id="A0A2P6NB87"/>
<evidence type="ECO:0000313" key="6">
    <source>
        <dbReference type="Proteomes" id="UP000241769"/>
    </source>
</evidence>
<feature type="region of interest" description="Disordered" evidence="3">
    <location>
        <begin position="197"/>
        <end position="223"/>
    </location>
</feature>
<name>A0A2P6NB87_9EUKA</name>
<proteinExistence type="predicted"/>
<evidence type="ECO:0000256" key="1">
    <source>
        <dbReference type="ARBA" id="ARBA00004370"/>
    </source>
</evidence>
<evidence type="ECO:0000313" key="5">
    <source>
        <dbReference type="EMBL" id="PRP81225.1"/>
    </source>
</evidence>
<protein>
    <recommendedName>
        <fullName evidence="4">VASt domain-containing protein</fullName>
    </recommendedName>
</protein>
<dbReference type="GO" id="GO:0016020">
    <property type="term" value="C:membrane"/>
    <property type="evidence" value="ECO:0007669"/>
    <property type="project" value="UniProtKB-SubCell"/>
</dbReference>